<gene>
    <name evidence="1" type="ORF">J5U23_02110</name>
</gene>
<dbReference type="Proteomes" id="UP000694018">
    <property type="component" value="Chromosome"/>
</dbReference>
<organism evidence="1 2">
    <name type="scientific">Saccharolobus shibatae (strain ATCC 51178 / DSM 5389 / JCM 8931 / NBRC 15437 / B12)</name>
    <name type="common">Sulfolobus shibatae</name>
    <dbReference type="NCBI Taxonomy" id="523848"/>
    <lineage>
        <taxon>Archaea</taxon>
        <taxon>Thermoproteota</taxon>
        <taxon>Thermoprotei</taxon>
        <taxon>Sulfolobales</taxon>
        <taxon>Sulfolobaceae</taxon>
        <taxon>Saccharolobus</taxon>
    </lineage>
</organism>
<sequence>MKQIYTCLKDKKVEVTTRDGNYISIDVNENNVSVTVFEGFKLKEIRRYETNLGKIVVNYAVRREEITKMGVKGAESLAMAGMDSPLIKLKYFFGGIFLSDANDAPPQLDRGLNGTVGGAASISFL</sequence>
<evidence type="ECO:0000313" key="1">
    <source>
        <dbReference type="EMBL" id="QXJ29241.1"/>
    </source>
</evidence>
<dbReference type="AlphaFoldDB" id="A0A8F5BPU6"/>
<protein>
    <submittedName>
        <fullName evidence="1">Uncharacterized protein</fullName>
    </submittedName>
</protein>
<accession>A0A8F5BPU6</accession>
<evidence type="ECO:0000313" key="2">
    <source>
        <dbReference type="Proteomes" id="UP000694018"/>
    </source>
</evidence>
<name>A0A8F5BPU6_SACSH</name>
<dbReference type="EMBL" id="CP077717">
    <property type="protein sequence ID" value="QXJ29241.1"/>
    <property type="molecule type" value="Genomic_DNA"/>
</dbReference>
<reference evidence="1" key="1">
    <citation type="journal article" date="2021" name="Environ. Microbiol.">
        <title>New insights into the diversity and evolution of the archaeal mobilome from three complete genomes of Saccharolobus shibatae.</title>
        <authorList>
            <person name="Medvedeva S."/>
            <person name="Brandt D."/>
            <person name="Cvirkaite-Krupovic V."/>
            <person name="Liu Y."/>
            <person name="Severinov K."/>
            <person name="Ishino S."/>
            <person name="Ishino Y."/>
            <person name="Prangishvili D."/>
            <person name="Kalinowski J."/>
            <person name="Krupovic M."/>
        </authorList>
    </citation>
    <scope>NUCLEOTIDE SEQUENCE</scope>
    <source>
        <strain evidence="1">B12</strain>
    </source>
</reference>
<proteinExistence type="predicted"/>
<dbReference type="KEGG" id="sshi:J5U23_02110"/>